<feature type="signal peptide" evidence="1">
    <location>
        <begin position="1"/>
        <end position="24"/>
    </location>
</feature>
<evidence type="ECO:0000313" key="4">
    <source>
        <dbReference type="Proteomes" id="UP000184031"/>
    </source>
</evidence>
<gene>
    <name evidence="2" type="ORF">SAMN04487891_1206</name>
    <name evidence="3" type="ORF">SAMN05216293_4144</name>
</gene>
<organism evidence="3 4">
    <name type="scientific">Flagellimonas taeanensis</name>
    <dbReference type="NCBI Taxonomy" id="1005926"/>
    <lineage>
        <taxon>Bacteria</taxon>
        <taxon>Pseudomonadati</taxon>
        <taxon>Bacteroidota</taxon>
        <taxon>Flavobacteriia</taxon>
        <taxon>Flavobacteriales</taxon>
        <taxon>Flavobacteriaceae</taxon>
        <taxon>Flagellimonas</taxon>
    </lineage>
</organism>
<keyword evidence="1" id="KW-0732">Signal</keyword>
<feature type="chain" id="PRO_5009924803" evidence="1">
    <location>
        <begin position="25"/>
        <end position="275"/>
    </location>
</feature>
<dbReference type="AlphaFoldDB" id="A0A1M7CZ76"/>
<dbReference type="EMBL" id="FRAT01000018">
    <property type="protein sequence ID" value="SHL72239.1"/>
    <property type="molecule type" value="Genomic_DNA"/>
</dbReference>
<reference evidence="3 4" key="1">
    <citation type="submission" date="2016-11" db="EMBL/GenBank/DDBJ databases">
        <authorList>
            <person name="Varghese N."/>
            <person name="Submissions S."/>
        </authorList>
    </citation>
    <scope>NUCLEOTIDE SEQUENCE [LARGE SCALE GENOMIC DNA]</scope>
    <source>
        <strain evidence="3 4">CGMCC 1.12174</strain>
        <strain evidence="2 5">DSM 26351</strain>
    </source>
</reference>
<sequence>MNLRIPIKKSLTSYILALSFLITAKSFSQWQTNGSDIYYNEGNVGIGTAAPNTKLTLFLPSGTSSFPTATATGDIMQFFRSNNNGIEIGNARTTNARQAWILARHSSAYYYGQYYSSLHLQPDIGTKSHYRGVAIGYNASTEIPYGTHLAVGGKVGIGTLTPDAKLAVKGNIHAEEVKVDLSVPGPDYVFKDRYNLKSLEEVQNYIKEHGHLPNIPSAKEMEDNGIQLGEMNMKLLEKIEELTLYTIQQQKLIEDLIQQNKLQEKEINQLKKQFK</sequence>
<keyword evidence="5" id="KW-1185">Reference proteome</keyword>
<name>A0A1M7CZ76_9FLAO</name>
<dbReference type="Proteomes" id="UP000198940">
    <property type="component" value="Unassembled WGS sequence"/>
</dbReference>
<evidence type="ECO:0000313" key="5">
    <source>
        <dbReference type="Proteomes" id="UP000198940"/>
    </source>
</evidence>
<proteinExistence type="predicted"/>
<dbReference type="Proteomes" id="UP000184031">
    <property type="component" value="Unassembled WGS sequence"/>
</dbReference>
<comment type="caution">
    <text evidence="3">The sequence shown here is derived from an EMBL/GenBank/DDBJ whole genome shotgun (WGS) entry which is preliminary data.</text>
</comment>
<protein>
    <submittedName>
        <fullName evidence="3">Uncharacterized protein</fullName>
    </submittedName>
</protein>
<evidence type="ECO:0000313" key="2">
    <source>
        <dbReference type="EMBL" id="SFC66700.1"/>
    </source>
</evidence>
<evidence type="ECO:0000313" key="3">
    <source>
        <dbReference type="EMBL" id="SHL72239.1"/>
    </source>
</evidence>
<evidence type="ECO:0000256" key="1">
    <source>
        <dbReference type="SAM" id="SignalP"/>
    </source>
</evidence>
<dbReference type="EMBL" id="FOKU01000020">
    <property type="protein sequence ID" value="SFC66700.1"/>
    <property type="molecule type" value="Genomic_DNA"/>
</dbReference>
<accession>A0A1M7CZ76</accession>
<dbReference type="STRING" id="1055723.SAMN05216293_4144"/>